<protein>
    <submittedName>
        <fullName evidence="1">Uncharacterized protein</fullName>
    </submittedName>
</protein>
<gene>
    <name evidence="1" type="ORF">SAMN06296036_117144</name>
</gene>
<accession>A0A1Y6CDF4</accession>
<sequence length="54" mass="5972">MTFAILYKAQARPSFSFYGGRAGHGFLYATKKSTIAIWIATGGLNIKLRIGYSR</sequence>
<proteinExistence type="predicted"/>
<dbReference type="Proteomes" id="UP000192907">
    <property type="component" value="Unassembled WGS sequence"/>
</dbReference>
<evidence type="ECO:0000313" key="1">
    <source>
        <dbReference type="EMBL" id="SMF55635.1"/>
    </source>
</evidence>
<name>A0A1Y6CDF4_9BACT</name>
<organism evidence="1 2">
    <name type="scientific">Pseudobacteriovorax antillogorgiicola</name>
    <dbReference type="NCBI Taxonomy" id="1513793"/>
    <lineage>
        <taxon>Bacteria</taxon>
        <taxon>Pseudomonadati</taxon>
        <taxon>Bdellovibrionota</taxon>
        <taxon>Oligoflexia</taxon>
        <taxon>Oligoflexales</taxon>
        <taxon>Pseudobacteriovoracaceae</taxon>
        <taxon>Pseudobacteriovorax</taxon>
    </lineage>
</organism>
<evidence type="ECO:0000313" key="2">
    <source>
        <dbReference type="Proteomes" id="UP000192907"/>
    </source>
</evidence>
<keyword evidence="2" id="KW-1185">Reference proteome</keyword>
<dbReference type="STRING" id="1513793.SAMN06296036_117144"/>
<dbReference type="EMBL" id="FWZT01000017">
    <property type="protein sequence ID" value="SMF55635.1"/>
    <property type="molecule type" value="Genomic_DNA"/>
</dbReference>
<dbReference type="AlphaFoldDB" id="A0A1Y6CDF4"/>
<reference evidence="2" key="1">
    <citation type="submission" date="2017-04" db="EMBL/GenBank/DDBJ databases">
        <authorList>
            <person name="Varghese N."/>
            <person name="Submissions S."/>
        </authorList>
    </citation>
    <scope>NUCLEOTIDE SEQUENCE [LARGE SCALE GENOMIC DNA]</scope>
    <source>
        <strain evidence="2">RKEM611</strain>
    </source>
</reference>